<evidence type="ECO:0000313" key="8">
    <source>
        <dbReference type="EMBL" id="ABO55133.1"/>
    </source>
</evidence>
<dbReference type="InterPro" id="IPR018117">
    <property type="entry name" value="C5_DNA_meth_AS"/>
</dbReference>
<dbReference type="Gene3D" id="3.40.50.150">
    <property type="entry name" value="Vaccinia Virus protein VP39"/>
    <property type="match status" value="1"/>
</dbReference>
<feature type="active site" evidence="7">
    <location>
        <position position="155"/>
    </location>
</feature>
<keyword evidence="5" id="KW-0680">Restriction system</keyword>
<dbReference type="PROSITE" id="PS00094">
    <property type="entry name" value="C5_MTASE_1"/>
    <property type="match status" value="1"/>
</dbReference>
<keyword evidence="2 7" id="KW-0489">Methyltransferase</keyword>
<name>A4JFT0_BURVG</name>
<comment type="similarity">
    <text evidence="7">Belongs to the class I-like SAM-binding methyltransferase superfamily. C5-methyltransferase family.</text>
</comment>
<accession>A4JFT0</accession>
<dbReference type="PRINTS" id="PR00105">
    <property type="entry name" value="C5METTRFRASE"/>
</dbReference>
<dbReference type="InterPro" id="IPR031303">
    <property type="entry name" value="C5_meth_CS"/>
</dbReference>
<dbReference type="Gene3D" id="3.90.120.10">
    <property type="entry name" value="DNA Methylase, subunit A, domain 2"/>
    <property type="match status" value="1"/>
</dbReference>
<dbReference type="Pfam" id="PF00145">
    <property type="entry name" value="DNA_methylase"/>
    <property type="match status" value="3"/>
</dbReference>
<dbReference type="KEGG" id="bvi:Bcep1808_2131"/>
<dbReference type="EC" id="2.1.1.37" evidence="1"/>
<evidence type="ECO:0000256" key="3">
    <source>
        <dbReference type="ARBA" id="ARBA00022679"/>
    </source>
</evidence>
<dbReference type="GO" id="GO:0032259">
    <property type="term" value="P:methylation"/>
    <property type="evidence" value="ECO:0007669"/>
    <property type="project" value="UniProtKB-KW"/>
</dbReference>
<evidence type="ECO:0000256" key="6">
    <source>
        <dbReference type="ARBA" id="ARBA00047422"/>
    </source>
</evidence>
<dbReference type="AlphaFoldDB" id="A4JFT0"/>
<dbReference type="InterPro" id="IPR050390">
    <property type="entry name" value="C5-Methyltransferase"/>
</dbReference>
<dbReference type="Proteomes" id="UP000002287">
    <property type="component" value="Chromosome 1"/>
</dbReference>
<dbReference type="GO" id="GO:0009307">
    <property type="term" value="P:DNA restriction-modification system"/>
    <property type="evidence" value="ECO:0007669"/>
    <property type="project" value="UniProtKB-KW"/>
</dbReference>
<evidence type="ECO:0000256" key="7">
    <source>
        <dbReference type="PROSITE-ProRule" id="PRU01016"/>
    </source>
</evidence>
<evidence type="ECO:0000256" key="5">
    <source>
        <dbReference type="ARBA" id="ARBA00022747"/>
    </source>
</evidence>
<dbReference type="PANTHER" id="PTHR10629">
    <property type="entry name" value="CYTOSINE-SPECIFIC METHYLTRANSFERASE"/>
    <property type="match status" value="1"/>
</dbReference>
<gene>
    <name evidence="8" type="ordered locus">Bcep1808_2131</name>
</gene>
<dbReference type="PANTHER" id="PTHR10629:SF52">
    <property type="entry name" value="DNA (CYTOSINE-5)-METHYLTRANSFERASE 1"/>
    <property type="match status" value="1"/>
</dbReference>
<dbReference type="REBASE" id="14981">
    <property type="entry name" value="M.BviG4ORF2131P"/>
</dbReference>
<evidence type="ECO:0000256" key="4">
    <source>
        <dbReference type="ARBA" id="ARBA00022691"/>
    </source>
</evidence>
<dbReference type="PROSITE" id="PS51679">
    <property type="entry name" value="SAM_MT_C5"/>
    <property type="match status" value="1"/>
</dbReference>
<evidence type="ECO:0000256" key="2">
    <source>
        <dbReference type="ARBA" id="ARBA00022603"/>
    </source>
</evidence>
<dbReference type="PROSITE" id="PS00095">
    <property type="entry name" value="C5_MTASE_2"/>
    <property type="match status" value="1"/>
</dbReference>
<protein>
    <recommendedName>
        <fullName evidence="1">DNA (cytosine-5-)-methyltransferase</fullName>
        <ecNumber evidence="1">2.1.1.37</ecNumber>
    </recommendedName>
</protein>
<dbReference type="SUPFAM" id="SSF53335">
    <property type="entry name" value="S-adenosyl-L-methionine-dependent methyltransferases"/>
    <property type="match status" value="1"/>
</dbReference>
<organism evidence="8 9">
    <name type="scientific">Burkholderia vietnamiensis (strain G4 / LMG 22486)</name>
    <name type="common">Burkholderia cepacia (strain R1808)</name>
    <dbReference type="NCBI Taxonomy" id="269482"/>
    <lineage>
        <taxon>Bacteria</taxon>
        <taxon>Pseudomonadati</taxon>
        <taxon>Pseudomonadota</taxon>
        <taxon>Betaproteobacteria</taxon>
        <taxon>Burkholderiales</taxon>
        <taxon>Burkholderiaceae</taxon>
        <taxon>Burkholderia</taxon>
        <taxon>Burkholderia cepacia complex</taxon>
    </lineage>
</organism>
<dbReference type="eggNOG" id="COG0270">
    <property type="taxonomic scope" value="Bacteria"/>
</dbReference>
<keyword evidence="4 7" id="KW-0949">S-adenosyl-L-methionine</keyword>
<dbReference type="GO" id="GO:0003677">
    <property type="term" value="F:DNA binding"/>
    <property type="evidence" value="ECO:0007669"/>
    <property type="project" value="TreeGrafter"/>
</dbReference>
<dbReference type="InterPro" id="IPR029063">
    <property type="entry name" value="SAM-dependent_MTases_sf"/>
</dbReference>
<dbReference type="InterPro" id="IPR001525">
    <property type="entry name" value="C5_MeTfrase"/>
</dbReference>
<sequence length="461" mass="49250">MPARALCTTAADRSPTAAAPMRAAHPDGARQCIELFSGCGGLALGIARAGFEHRLLVEWNAHACATLNANATNGNGVAATTAHAADRAAHADRQDGASAIDARWLVARGDVRAIDWTAARDSLSGVASAASLAGGASLTDPGLADLDLIAGGPPCQPFSSAGLGRAHDDPRDMWPEAIRSVRELAPRAFLFENVQGFLRPRFAPYLSWIIESLRRPLCARRPGETHAEHLARLARSRSALRYDVGVFAVNAADFGAAQQRRRVVVAGIRREPGAPERLLAAPTPTHSREALLWDQWIAGDYWRRHAIRAPKTGPADARDAAWVAAQRIRGIEPQLRPAVIPWRTTRDAIAGLGEPNGQNQHVFQAGAKVYANHTGSALDLPAKALKAGAHGVPGGENMLIGDDGTPRYFSVREAARLQGFHDAWQFEGPRSEGMRQLGNAVPVQLSEALGRWIAGALEQRA</sequence>
<keyword evidence="3 7" id="KW-0808">Transferase</keyword>
<reference evidence="9" key="1">
    <citation type="submission" date="2007-03" db="EMBL/GenBank/DDBJ databases">
        <title>Complete sequence of chromosome 1 of Burkholderia vietnamiensis G4.</title>
        <authorList>
            <consortium name="US DOE Joint Genome Institute"/>
            <person name="Copeland A."/>
            <person name="Lucas S."/>
            <person name="Lapidus A."/>
            <person name="Barry K."/>
            <person name="Detter J.C."/>
            <person name="Glavina del Rio T."/>
            <person name="Hammon N."/>
            <person name="Israni S."/>
            <person name="Dalin E."/>
            <person name="Tice H."/>
            <person name="Pitluck S."/>
            <person name="Chain P."/>
            <person name="Malfatti S."/>
            <person name="Shin M."/>
            <person name="Vergez L."/>
            <person name="Schmutz J."/>
            <person name="Larimer F."/>
            <person name="Land M."/>
            <person name="Hauser L."/>
            <person name="Kyrpides N."/>
            <person name="Tiedje J."/>
            <person name="Richardson P."/>
        </authorList>
    </citation>
    <scope>NUCLEOTIDE SEQUENCE [LARGE SCALE GENOMIC DNA]</scope>
    <source>
        <strain evidence="9">G4 / LMG 22486</strain>
    </source>
</reference>
<evidence type="ECO:0000313" key="9">
    <source>
        <dbReference type="Proteomes" id="UP000002287"/>
    </source>
</evidence>
<dbReference type="GO" id="GO:0003886">
    <property type="term" value="F:DNA (cytosine-5-)-methyltransferase activity"/>
    <property type="evidence" value="ECO:0007669"/>
    <property type="project" value="UniProtKB-EC"/>
</dbReference>
<comment type="catalytic activity">
    <reaction evidence="6">
        <text>a 2'-deoxycytidine in DNA + S-adenosyl-L-methionine = a 5-methyl-2'-deoxycytidine in DNA + S-adenosyl-L-homocysteine + H(+)</text>
        <dbReference type="Rhea" id="RHEA:13681"/>
        <dbReference type="Rhea" id="RHEA-COMP:11369"/>
        <dbReference type="Rhea" id="RHEA-COMP:11370"/>
        <dbReference type="ChEBI" id="CHEBI:15378"/>
        <dbReference type="ChEBI" id="CHEBI:57856"/>
        <dbReference type="ChEBI" id="CHEBI:59789"/>
        <dbReference type="ChEBI" id="CHEBI:85452"/>
        <dbReference type="ChEBI" id="CHEBI:85454"/>
        <dbReference type="EC" id="2.1.1.37"/>
    </reaction>
</comment>
<evidence type="ECO:0000256" key="1">
    <source>
        <dbReference type="ARBA" id="ARBA00011975"/>
    </source>
</evidence>
<dbReference type="HOGENOM" id="CLU_006958_2_0_4"/>
<dbReference type="EMBL" id="CP000614">
    <property type="protein sequence ID" value="ABO55133.1"/>
    <property type="molecule type" value="Genomic_DNA"/>
</dbReference>
<dbReference type="GO" id="GO:0044027">
    <property type="term" value="P:negative regulation of gene expression via chromosomal CpG island methylation"/>
    <property type="evidence" value="ECO:0007669"/>
    <property type="project" value="TreeGrafter"/>
</dbReference>
<proteinExistence type="inferred from homology"/>